<evidence type="ECO:0000256" key="1">
    <source>
        <dbReference type="ARBA" id="ARBA00007374"/>
    </source>
</evidence>
<name>A0A9J6BUR8_POLVA</name>
<keyword evidence="9" id="KW-1185">Reference proteome</keyword>
<proteinExistence type="inferred from homology"/>
<sequence>MYMALPSLSNNNSTKPTTTIKFNIPTLTIIEDFDKLIAKEVIFDESGEKHIVKLLHFPNITPSEQKRLLMSDNDDSGSGSDNEEEQNDGTFHQKTQRKKSSTKRSLDLQRKISQSKIKEEKREAKQHSNSNGIHVSVTTQNNSSEPTAPIQIPSISLKHGRSRTTRNGKISGGYEQFSQSLLTVPMPKDYCDPSSDDLSSEWDSDSVNESNNKTNGTTNKEPKSVVGWRKLRNIVQWTPFFQTYSKNKQKYPWVQLAGHQGNFKAGLDAGTVLKKLTPKEEICFKELMKDVLRPYVPEFRGVCNVEGSDDNESQYLQLQDLLSDFNKPFCVMDIKIGVRTYLEEELFKAKEKQKLRKDMYEKMIQVDPNAPSAEEHEAKGVTKPRYMVWRETISSTANLGFRIEGIKKDDFKTKDFKTIKSREDITEMFKEFFKGYPLALRKYIQRLKAIRATLEHSDFFKSHEIIGSSLLFVHDRNNASCWLIDFAKTGVVPENIKITHKDQWEVGNHEDGYLIGLNNIIEMFDDIARQTENFHKSDDDDQTDSSD</sequence>
<dbReference type="InterPro" id="IPR005522">
    <property type="entry name" value="IPK"/>
</dbReference>
<evidence type="ECO:0000256" key="4">
    <source>
        <dbReference type="ARBA" id="ARBA00022777"/>
    </source>
</evidence>
<feature type="compositionally biased region" description="Polar residues" evidence="7">
    <location>
        <begin position="127"/>
        <end position="146"/>
    </location>
</feature>
<dbReference type="EMBL" id="JADBJN010000003">
    <property type="protein sequence ID" value="KAG5673259.1"/>
    <property type="molecule type" value="Genomic_DNA"/>
</dbReference>
<organism evidence="8 9">
    <name type="scientific">Polypedilum vanderplanki</name>
    <name type="common">Sleeping chironomid midge</name>
    <dbReference type="NCBI Taxonomy" id="319348"/>
    <lineage>
        <taxon>Eukaryota</taxon>
        <taxon>Metazoa</taxon>
        <taxon>Ecdysozoa</taxon>
        <taxon>Arthropoda</taxon>
        <taxon>Hexapoda</taxon>
        <taxon>Insecta</taxon>
        <taxon>Pterygota</taxon>
        <taxon>Neoptera</taxon>
        <taxon>Endopterygota</taxon>
        <taxon>Diptera</taxon>
        <taxon>Nematocera</taxon>
        <taxon>Chironomoidea</taxon>
        <taxon>Chironomidae</taxon>
        <taxon>Chironominae</taxon>
        <taxon>Polypedilum</taxon>
        <taxon>Polypedilum</taxon>
    </lineage>
</organism>
<feature type="region of interest" description="Disordered" evidence="7">
    <location>
        <begin position="69"/>
        <end position="173"/>
    </location>
</feature>
<dbReference type="Gene3D" id="3.30.470.160">
    <property type="entry name" value="Inositol polyphosphate kinase"/>
    <property type="match status" value="1"/>
</dbReference>
<evidence type="ECO:0000313" key="8">
    <source>
        <dbReference type="EMBL" id="KAG5673259.1"/>
    </source>
</evidence>
<dbReference type="GO" id="GO:0046854">
    <property type="term" value="P:phosphatidylinositol phosphate biosynthetic process"/>
    <property type="evidence" value="ECO:0007669"/>
    <property type="project" value="TreeGrafter"/>
</dbReference>
<dbReference type="GO" id="GO:0032958">
    <property type="term" value="P:inositol phosphate biosynthetic process"/>
    <property type="evidence" value="ECO:0007669"/>
    <property type="project" value="InterPro"/>
</dbReference>
<keyword evidence="2 6" id="KW-0808">Transferase</keyword>
<dbReference type="GO" id="GO:0000828">
    <property type="term" value="F:inositol hexakisphosphate kinase activity"/>
    <property type="evidence" value="ECO:0007669"/>
    <property type="project" value="TreeGrafter"/>
</dbReference>
<evidence type="ECO:0000256" key="2">
    <source>
        <dbReference type="ARBA" id="ARBA00022679"/>
    </source>
</evidence>
<feature type="compositionally biased region" description="Acidic residues" evidence="7">
    <location>
        <begin position="194"/>
        <end position="206"/>
    </location>
</feature>
<feature type="compositionally biased region" description="Basic and acidic residues" evidence="7">
    <location>
        <begin position="104"/>
        <end position="126"/>
    </location>
</feature>
<accession>A0A9J6BUR8</accession>
<comment type="similarity">
    <text evidence="1 6">Belongs to the inositol phosphokinase (IPK) family.</text>
</comment>
<keyword evidence="5" id="KW-0067">ATP-binding</keyword>
<comment type="caution">
    <text evidence="8">The sequence shown here is derived from an EMBL/GenBank/DDBJ whole genome shotgun (WGS) entry which is preliminary data.</text>
</comment>
<keyword evidence="4 6" id="KW-0418">Kinase</keyword>
<evidence type="ECO:0000313" key="9">
    <source>
        <dbReference type="Proteomes" id="UP001107558"/>
    </source>
</evidence>
<evidence type="ECO:0000256" key="6">
    <source>
        <dbReference type="RuleBase" id="RU363090"/>
    </source>
</evidence>
<dbReference type="OrthoDB" id="338650at2759"/>
<dbReference type="Pfam" id="PF03770">
    <property type="entry name" value="IPK"/>
    <property type="match status" value="1"/>
</dbReference>
<evidence type="ECO:0000256" key="3">
    <source>
        <dbReference type="ARBA" id="ARBA00022741"/>
    </source>
</evidence>
<dbReference type="GO" id="GO:0005524">
    <property type="term" value="F:ATP binding"/>
    <property type="evidence" value="ECO:0007669"/>
    <property type="project" value="UniProtKB-KW"/>
</dbReference>
<dbReference type="InterPro" id="IPR038286">
    <property type="entry name" value="IPK_sf"/>
</dbReference>
<dbReference type="AlphaFoldDB" id="A0A9J6BUR8"/>
<dbReference type="Proteomes" id="UP001107558">
    <property type="component" value="Chromosome 3"/>
</dbReference>
<gene>
    <name evidence="8" type="ORF">PVAND_003322</name>
</gene>
<feature type="region of interest" description="Disordered" evidence="7">
    <location>
        <begin position="185"/>
        <end position="223"/>
    </location>
</feature>
<feature type="compositionally biased region" description="Polar residues" evidence="7">
    <location>
        <begin position="207"/>
        <end position="219"/>
    </location>
</feature>
<evidence type="ECO:0000256" key="7">
    <source>
        <dbReference type="SAM" id="MobiDB-lite"/>
    </source>
</evidence>
<dbReference type="FunFam" id="3.30.470.160:FF:000001">
    <property type="entry name" value="Kinase"/>
    <property type="match status" value="1"/>
</dbReference>
<dbReference type="GO" id="GO:0005737">
    <property type="term" value="C:cytoplasm"/>
    <property type="evidence" value="ECO:0007669"/>
    <property type="project" value="TreeGrafter"/>
</dbReference>
<keyword evidence="3" id="KW-0547">Nucleotide-binding</keyword>
<reference evidence="8" key="1">
    <citation type="submission" date="2021-03" db="EMBL/GenBank/DDBJ databases">
        <title>Chromosome level genome of the anhydrobiotic midge Polypedilum vanderplanki.</title>
        <authorList>
            <person name="Yoshida Y."/>
            <person name="Kikawada T."/>
            <person name="Gusev O."/>
        </authorList>
    </citation>
    <scope>NUCLEOTIDE SEQUENCE</scope>
    <source>
        <strain evidence="8">NIAS01</strain>
        <tissue evidence="8">Whole body or cell culture</tissue>
    </source>
</reference>
<dbReference type="GO" id="GO:0005634">
    <property type="term" value="C:nucleus"/>
    <property type="evidence" value="ECO:0007669"/>
    <property type="project" value="TreeGrafter"/>
</dbReference>
<dbReference type="PANTHER" id="PTHR12400:SF97">
    <property type="entry name" value="KINASE"/>
    <property type="match status" value="1"/>
</dbReference>
<dbReference type="EC" id="2.7.-.-" evidence="6"/>
<dbReference type="PANTHER" id="PTHR12400">
    <property type="entry name" value="INOSITOL POLYPHOSPHATE KINASE"/>
    <property type="match status" value="1"/>
</dbReference>
<evidence type="ECO:0000256" key="5">
    <source>
        <dbReference type="ARBA" id="ARBA00022840"/>
    </source>
</evidence>
<dbReference type="SUPFAM" id="SSF56104">
    <property type="entry name" value="SAICAR synthase-like"/>
    <property type="match status" value="1"/>
</dbReference>
<protein>
    <recommendedName>
        <fullName evidence="6">Kinase</fullName>
        <ecNumber evidence="6">2.7.-.-</ecNumber>
    </recommendedName>
</protein>